<dbReference type="SUPFAM" id="SSF88946">
    <property type="entry name" value="Sigma2 domain of RNA polymerase sigma factors"/>
    <property type="match status" value="1"/>
</dbReference>
<keyword evidence="3" id="KW-0238">DNA-binding</keyword>
<protein>
    <submittedName>
        <fullName evidence="7">DNA directed RNA polymerase subunit</fullName>
    </submittedName>
</protein>
<dbReference type="InterPro" id="IPR013325">
    <property type="entry name" value="RNA_pol_sigma_r2"/>
</dbReference>
<dbReference type="Gene3D" id="1.20.120.1810">
    <property type="match status" value="1"/>
</dbReference>
<evidence type="ECO:0000256" key="4">
    <source>
        <dbReference type="ARBA" id="ARBA00023163"/>
    </source>
</evidence>
<dbReference type="PRINTS" id="PR00046">
    <property type="entry name" value="SIGMA70FCT"/>
</dbReference>
<evidence type="ECO:0000259" key="5">
    <source>
        <dbReference type="Pfam" id="PF04542"/>
    </source>
</evidence>
<dbReference type="InterPro" id="IPR000943">
    <property type="entry name" value="RNA_pol_sigma70"/>
</dbReference>
<organism evidence="7">
    <name type="scientific">Myoviridae sp. ct2cn10</name>
    <dbReference type="NCBI Taxonomy" id="2825022"/>
    <lineage>
        <taxon>Viruses</taxon>
        <taxon>Duplodnaviria</taxon>
        <taxon>Heunggongvirae</taxon>
        <taxon>Uroviricota</taxon>
        <taxon>Caudoviricetes</taxon>
    </lineage>
</organism>
<dbReference type="Pfam" id="PF04545">
    <property type="entry name" value="Sigma70_r4"/>
    <property type="match status" value="1"/>
</dbReference>
<evidence type="ECO:0000256" key="3">
    <source>
        <dbReference type="ARBA" id="ARBA00023125"/>
    </source>
</evidence>
<keyword evidence="4" id="KW-0804">Transcription</keyword>
<feature type="domain" description="RNA polymerase sigma-70 region 2" evidence="5">
    <location>
        <begin position="23"/>
        <end position="96"/>
    </location>
</feature>
<accession>A0A8S5PC29</accession>
<dbReference type="PANTHER" id="PTHR30603:SF47">
    <property type="entry name" value="RNA POLYMERASE SIGMA FACTOR SIGD, CHLOROPLASTIC"/>
    <property type="match status" value="1"/>
</dbReference>
<dbReference type="InterPro" id="IPR013324">
    <property type="entry name" value="RNA_pol_sigma_r3/r4-like"/>
</dbReference>
<keyword evidence="2" id="KW-0731">Sigma factor</keyword>
<dbReference type="GO" id="GO:0016987">
    <property type="term" value="F:sigma factor activity"/>
    <property type="evidence" value="ECO:0007669"/>
    <property type="project" value="UniProtKB-KW"/>
</dbReference>
<dbReference type="Pfam" id="PF04542">
    <property type="entry name" value="Sigma70_r2"/>
    <property type="match status" value="1"/>
</dbReference>
<keyword evidence="1" id="KW-0805">Transcription regulation</keyword>
<evidence type="ECO:0000259" key="6">
    <source>
        <dbReference type="Pfam" id="PF04545"/>
    </source>
</evidence>
<feature type="domain" description="RNA polymerase sigma-70 region 4" evidence="6">
    <location>
        <begin position="218"/>
        <end position="256"/>
    </location>
</feature>
<dbReference type="EMBL" id="BK015379">
    <property type="protein sequence ID" value="DAE03937.1"/>
    <property type="molecule type" value="Genomic_DNA"/>
</dbReference>
<evidence type="ECO:0000256" key="2">
    <source>
        <dbReference type="ARBA" id="ARBA00023082"/>
    </source>
</evidence>
<evidence type="ECO:0000256" key="1">
    <source>
        <dbReference type="ARBA" id="ARBA00023015"/>
    </source>
</evidence>
<dbReference type="InterPro" id="IPR050239">
    <property type="entry name" value="Sigma-70_RNA_pol_init_factors"/>
</dbReference>
<sequence length="315" mass="37086">MSNEELVLQIQQGIDQARNMEQLYLQNKGLIFSVIKRYRYACQSGYDSVPIIEMDELMHEAYFGLIKAVEGFNPEHGVLFSTYAIPWIRQVVKRFLDGSGKVIRVPVHTQEKVYHYNQITSHYLQNFNQEPSVQEYARWLYISEQAVMQLQRFMFRDKVKSLDAPVAGGEEENIDYTDTVACNTDLEGDVIERVSQEQLQDELWDLVSKVLKNDSMIRILRLRFIDKLTLEEIGERLNITRQAVRQSESAAFMHLRRNRKIRHLVTELGIWDEDKPFSVERIKTWCKYGRYSALDKKEMQYAVRMGWVDNTTKKP</sequence>
<dbReference type="NCBIfam" id="TIGR02937">
    <property type="entry name" value="sigma70-ECF"/>
    <property type="match status" value="1"/>
</dbReference>
<dbReference type="InterPro" id="IPR036388">
    <property type="entry name" value="WH-like_DNA-bd_sf"/>
</dbReference>
<reference evidence="7" key="1">
    <citation type="journal article" date="2021" name="Proc. Natl. Acad. Sci. U.S.A.">
        <title>A Catalog of Tens of Thousands of Viruses from Human Metagenomes Reveals Hidden Associations with Chronic Diseases.</title>
        <authorList>
            <person name="Tisza M.J."/>
            <person name="Buck C.B."/>
        </authorList>
    </citation>
    <scope>NUCLEOTIDE SEQUENCE</scope>
    <source>
        <strain evidence="7">Ct2cn10</strain>
    </source>
</reference>
<dbReference type="Gene3D" id="1.10.10.10">
    <property type="entry name" value="Winged helix-like DNA-binding domain superfamily/Winged helix DNA-binding domain"/>
    <property type="match status" value="2"/>
</dbReference>
<name>A0A8S5PC29_9CAUD</name>
<proteinExistence type="predicted"/>
<evidence type="ECO:0000313" key="7">
    <source>
        <dbReference type="EMBL" id="DAE03937.1"/>
    </source>
</evidence>
<dbReference type="InterPro" id="IPR014284">
    <property type="entry name" value="RNA_pol_sigma-70_dom"/>
</dbReference>
<dbReference type="PANTHER" id="PTHR30603">
    <property type="entry name" value="RNA POLYMERASE SIGMA FACTOR RPO"/>
    <property type="match status" value="1"/>
</dbReference>
<dbReference type="InterPro" id="IPR007627">
    <property type="entry name" value="RNA_pol_sigma70_r2"/>
</dbReference>
<dbReference type="GO" id="GO:0003677">
    <property type="term" value="F:DNA binding"/>
    <property type="evidence" value="ECO:0007669"/>
    <property type="project" value="UniProtKB-KW"/>
</dbReference>
<dbReference type="GO" id="GO:0006352">
    <property type="term" value="P:DNA-templated transcription initiation"/>
    <property type="evidence" value="ECO:0007669"/>
    <property type="project" value="InterPro"/>
</dbReference>
<dbReference type="InterPro" id="IPR007630">
    <property type="entry name" value="RNA_pol_sigma70_r4"/>
</dbReference>
<dbReference type="SUPFAM" id="SSF88659">
    <property type="entry name" value="Sigma3 and sigma4 domains of RNA polymerase sigma factors"/>
    <property type="match status" value="2"/>
</dbReference>
<dbReference type="CDD" id="cd06171">
    <property type="entry name" value="Sigma70_r4"/>
    <property type="match status" value="1"/>
</dbReference>